<organism evidence="3 4">
    <name type="scientific">Catenulispora acidiphila (strain DSM 44928 / JCM 14897 / NBRC 102108 / NRRL B-24433 / ID139908)</name>
    <dbReference type="NCBI Taxonomy" id="479433"/>
    <lineage>
        <taxon>Bacteria</taxon>
        <taxon>Bacillati</taxon>
        <taxon>Actinomycetota</taxon>
        <taxon>Actinomycetes</taxon>
        <taxon>Catenulisporales</taxon>
        <taxon>Catenulisporaceae</taxon>
        <taxon>Catenulispora</taxon>
    </lineage>
</organism>
<dbReference type="InParanoid" id="C7QGN3"/>
<keyword evidence="1" id="KW-0472">Membrane</keyword>
<dbReference type="InterPro" id="IPR016181">
    <property type="entry name" value="Acyl_CoA_acyltransferase"/>
</dbReference>
<dbReference type="OrthoDB" id="9787920at2"/>
<evidence type="ECO:0000256" key="1">
    <source>
        <dbReference type="SAM" id="Phobius"/>
    </source>
</evidence>
<keyword evidence="3" id="KW-0808">Transferase</keyword>
<dbReference type="AlphaFoldDB" id="C7QGN3"/>
<keyword evidence="1" id="KW-1133">Transmembrane helix</keyword>
<evidence type="ECO:0000313" key="4">
    <source>
        <dbReference type="Proteomes" id="UP000000851"/>
    </source>
</evidence>
<gene>
    <name evidence="3" type="ordered locus">Caci_6056</name>
</gene>
<dbReference type="Proteomes" id="UP000000851">
    <property type="component" value="Chromosome"/>
</dbReference>
<feature type="domain" description="N-acetyltransferase" evidence="2">
    <location>
        <begin position="1"/>
        <end position="142"/>
    </location>
</feature>
<feature type="transmembrane region" description="Helical" evidence="1">
    <location>
        <begin position="49"/>
        <end position="72"/>
    </location>
</feature>
<dbReference type="Gene3D" id="3.40.630.30">
    <property type="match status" value="1"/>
</dbReference>
<dbReference type="GO" id="GO:0016747">
    <property type="term" value="F:acyltransferase activity, transferring groups other than amino-acyl groups"/>
    <property type="evidence" value="ECO:0007669"/>
    <property type="project" value="InterPro"/>
</dbReference>
<dbReference type="eggNOG" id="COG0456">
    <property type="taxonomic scope" value="Bacteria"/>
</dbReference>
<dbReference type="InterPro" id="IPR000182">
    <property type="entry name" value="GNAT_dom"/>
</dbReference>
<dbReference type="HOGENOM" id="CLU_115862_0_0_11"/>
<accession>C7QGN3</accession>
<protein>
    <submittedName>
        <fullName evidence="3">GCN5-related N-acetyltransferase</fullName>
    </submittedName>
</protein>
<sequence length="142" mass="15296">MTMTQLTTGGRDPELSAALEAGLEEYNFAATGTTKADQDVFSVKVSDDAGALVGGLTAWTWAGLCGISMLWVRAGSREDGWGSKILLAAEAEARRRGCDRIAVSSFTFQAPEFYQRHGYAETGRTLGIPGDGEDVHMFKRLD</sequence>
<evidence type="ECO:0000259" key="2">
    <source>
        <dbReference type="PROSITE" id="PS51186"/>
    </source>
</evidence>
<dbReference type="SUPFAM" id="SSF55729">
    <property type="entry name" value="Acyl-CoA N-acyltransferases (Nat)"/>
    <property type="match status" value="1"/>
</dbReference>
<evidence type="ECO:0000313" key="3">
    <source>
        <dbReference type="EMBL" id="ACU74913.1"/>
    </source>
</evidence>
<keyword evidence="4" id="KW-1185">Reference proteome</keyword>
<dbReference type="PROSITE" id="PS51186">
    <property type="entry name" value="GNAT"/>
    <property type="match status" value="1"/>
</dbReference>
<keyword evidence="1" id="KW-0812">Transmembrane</keyword>
<dbReference type="KEGG" id="cai:Caci_6056"/>
<proteinExistence type="predicted"/>
<dbReference type="Pfam" id="PF00583">
    <property type="entry name" value="Acetyltransf_1"/>
    <property type="match status" value="1"/>
</dbReference>
<dbReference type="RefSeq" id="WP_015794642.1">
    <property type="nucleotide sequence ID" value="NC_013131.1"/>
</dbReference>
<dbReference type="CDD" id="cd04301">
    <property type="entry name" value="NAT_SF"/>
    <property type="match status" value="1"/>
</dbReference>
<name>C7QGN3_CATAD</name>
<dbReference type="STRING" id="479433.Caci_6056"/>
<dbReference type="EMBL" id="CP001700">
    <property type="protein sequence ID" value="ACU74913.1"/>
    <property type="molecule type" value="Genomic_DNA"/>
</dbReference>
<reference evidence="3 4" key="1">
    <citation type="journal article" date="2009" name="Stand. Genomic Sci.">
        <title>Complete genome sequence of Catenulispora acidiphila type strain (ID 139908).</title>
        <authorList>
            <person name="Copeland A."/>
            <person name="Lapidus A."/>
            <person name="Glavina Del Rio T."/>
            <person name="Nolan M."/>
            <person name="Lucas S."/>
            <person name="Chen F."/>
            <person name="Tice H."/>
            <person name="Cheng J.F."/>
            <person name="Bruce D."/>
            <person name="Goodwin L."/>
            <person name="Pitluck S."/>
            <person name="Mikhailova N."/>
            <person name="Pati A."/>
            <person name="Ivanova N."/>
            <person name="Mavromatis K."/>
            <person name="Chen A."/>
            <person name="Palaniappan K."/>
            <person name="Chain P."/>
            <person name="Land M."/>
            <person name="Hauser L."/>
            <person name="Chang Y.J."/>
            <person name="Jeffries C.D."/>
            <person name="Chertkov O."/>
            <person name="Brettin T."/>
            <person name="Detter J.C."/>
            <person name="Han C."/>
            <person name="Ali Z."/>
            <person name="Tindall B.J."/>
            <person name="Goker M."/>
            <person name="Bristow J."/>
            <person name="Eisen J.A."/>
            <person name="Markowitz V."/>
            <person name="Hugenholtz P."/>
            <person name="Kyrpides N.C."/>
            <person name="Klenk H.P."/>
        </authorList>
    </citation>
    <scope>NUCLEOTIDE SEQUENCE [LARGE SCALE GENOMIC DNA]</scope>
    <source>
        <strain evidence="4">DSM 44928 / JCM 14897 / NBRC 102108 / NRRL B-24433 / ID139908</strain>
    </source>
</reference>